<keyword evidence="3" id="KW-1185">Reference proteome</keyword>
<organism evidence="2 3">
    <name type="scientific">Ceraceosorus guamensis</name>
    <dbReference type="NCBI Taxonomy" id="1522189"/>
    <lineage>
        <taxon>Eukaryota</taxon>
        <taxon>Fungi</taxon>
        <taxon>Dikarya</taxon>
        <taxon>Basidiomycota</taxon>
        <taxon>Ustilaginomycotina</taxon>
        <taxon>Exobasidiomycetes</taxon>
        <taxon>Ceraceosorales</taxon>
        <taxon>Ceraceosoraceae</taxon>
        <taxon>Ceraceosorus</taxon>
    </lineage>
</organism>
<name>A0A316VZY5_9BASI</name>
<sequence length="104" mass="11262">MRAAALLCSALGVAHASHSSQMIRKQTPFGRVDVDVGGGGGCGADRYIESRSRVESAQADLLPFNHNKLTWHSSVQIIPDPHTHIESVRSNSKSHECKKSVQLT</sequence>
<dbReference type="OrthoDB" id="10561597at2759"/>
<reference evidence="2 3" key="1">
    <citation type="journal article" date="2018" name="Mol. Biol. Evol.">
        <title>Broad Genomic Sampling Reveals a Smut Pathogenic Ancestry of the Fungal Clade Ustilaginomycotina.</title>
        <authorList>
            <person name="Kijpornyongpan T."/>
            <person name="Mondo S.J."/>
            <person name="Barry K."/>
            <person name="Sandor L."/>
            <person name="Lee J."/>
            <person name="Lipzen A."/>
            <person name="Pangilinan J."/>
            <person name="LaButti K."/>
            <person name="Hainaut M."/>
            <person name="Henrissat B."/>
            <person name="Grigoriev I.V."/>
            <person name="Spatafora J.W."/>
            <person name="Aime M.C."/>
        </authorList>
    </citation>
    <scope>NUCLEOTIDE SEQUENCE [LARGE SCALE GENOMIC DNA]</scope>
    <source>
        <strain evidence="2 3">MCA 4658</strain>
    </source>
</reference>
<proteinExistence type="predicted"/>
<evidence type="ECO:0000313" key="2">
    <source>
        <dbReference type="EMBL" id="PWN41045.1"/>
    </source>
</evidence>
<feature type="signal peptide" evidence="1">
    <location>
        <begin position="1"/>
        <end position="16"/>
    </location>
</feature>
<evidence type="ECO:0000256" key="1">
    <source>
        <dbReference type="SAM" id="SignalP"/>
    </source>
</evidence>
<dbReference type="Proteomes" id="UP000245783">
    <property type="component" value="Unassembled WGS sequence"/>
</dbReference>
<protein>
    <submittedName>
        <fullName evidence="2">Uncharacterized protein</fullName>
    </submittedName>
</protein>
<gene>
    <name evidence="2" type="ORF">IE81DRAFT_195666</name>
</gene>
<accession>A0A316VZY5</accession>
<dbReference type="GeneID" id="37032698"/>
<evidence type="ECO:0000313" key="3">
    <source>
        <dbReference type="Proteomes" id="UP000245783"/>
    </source>
</evidence>
<dbReference type="AlphaFoldDB" id="A0A316VZY5"/>
<dbReference type="InParanoid" id="A0A316VZY5"/>
<feature type="chain" id="PRO_5016258817" evidence="1">
    <location>
        <begin position="17"/>
        <end position="104"/>
    </location>
</feature>
<dbReference type="EMBL" id="KZ819400">
    <property type="protein sequence ID" value="PWN41045.1"/>
    <property type="molecule type" value="Genomic_DNA"/>
</dbReference>
<keyword evidence="1" id="KW-0732">Signal</keyword>
<dbReference type="RefSeq" id="XP_025368205.1">
    <property type="nucleotide sequence ID" value="XM_025510828.1"/>
</dbReference>